<comment type="similarity">
    <text evidence="1">Belongs to the GSP E family.</text>
</comment>
<dbReference type="InterPro" id="IPR027417">
    <property type="entry name" value="P-loop_NTPase"/>
</dbReference>
<sequence length="66" mass="7157">MQAFLRAEPDVIVVGVARQGNGGHEASLAGHLLFSTQHTNSARSPSSACWTWAWTRSTSRMPCLES</sequence>
<dbReference type="Gene3D" id="3.40.50.300">
    <property type="entry name" value="P-loop containing nucleotide triphosphate hydrolases"/>
    <property type="match status" value="1"/>
</dbReference>
<evidence type="ECO:0000259" key="2">
    <source>
        <dbReference type="Pfam" id="PF00437"/>
    </source>
</evidence>
<dbReference type="RefSeq" id="WP_201677372.1">
    <property type="nucleotide sequence ID" value="NZ_JAEQNE010000009.1"/>
</dbReference>
<reference evidence="3 4" key="1">
    <citation type="journal article" date="2017" name="Int. J. Syst. Evol. Microbiol.">
        <title>Ramlibacter monticola sp. nov., isolated from forest soil.</title>
        <authorList>
            <person name="Chaudhary D.K."/>
            <person name="Kim J."/>
        </authorList>
    </citation>
    <scope>NUCLEOTIDE SEQUENCE [LARGE SCALE GENOMIC DNA]</scope>
    <source>
        <strain evidence="3 4">KACC 19175</strain>
    </source>
</reference>
<name>A0A936Z434_9BURK</name>
<feature type="domain" description="Bacterial type II secretion system protein E" evidence="2">
    <location>
        <begin position="2"/>
        <end position="43"/>
    </location>
</feature>
<dbReference type="InterPro" id="IPR001482">
    <property type="entry name" value="T2SS/T4SS_dom"/>
</dbReference>
<evidence type="ECO:0000313" key="4">
    <source>
        <dbReference type="Proteomes" id="UP000599109"/>
    </source>
</evidence>
<keyword evidence="4" id="KW-1185">Reference proteome</keyword>
<dbReference type="Pfam" id="PF00437">
    <property type="entry name" value="T2SSE"/>
    <property type="match status" value="1"/>
</dbReference>
<protein>
    <submittedName>
        <fullName evidence="3">Flp pilus assembly complex ATPase component TadA</fullName>
    </submittedName>
</protein>
<evidence type="ECO:0000256" key="1">
    <source>
        <dbReference type="ARBA" id="ARBA00006611"/>
    </source>
</evidence>
<dbReference type="AlphaFoldDB" id="A0A936Z434"/>
<evidence type="ECO:0000313" key="3">
    <source>
        <dbReference type="EMBL" id="MBL0394703.1"/>
    </source>
</evidence>
<gene>
    <name evidence="3" type="primary">tadA</name>
    <name evidence="3" type="ORF">JJ685_26430</name>
</gene>
<dbReference type="EMBL" id="JAEQNE010000009">
    <property type="protein sequence ID" value="MBL0394703.1"/>
    <property type="molecule type" value="Genomic_DNA"/>
</dbReference>
<organism evidence="3 4">
    <name type="scientific">Ramlibacter monticola</name>
    <dbReference type="NCBI Taxonomy" id="1926872"/>
    <lineage>
        <taxon>Bacteria</taxon>
        <taxon>Pseudomonadati</taxon>
        <taxon>Pseudomonadota</taxon>
        <taxon>Betaproteobacteria</taxon>
        <taxon>Burkholderiales</taxon>
        <taxon>Comamonadaceae</taxon>
        <taxon>Ramlibacter</taxon>
    </lineage>
</organism>
<dbReference type="Proteomes" id="UP000599109">
    <property type="component" value="Unassembled WGS sequence"/>
</dbReference>
<proteinExistence type="inferred from homology"/>
<comment type="caution">
    <text evidence="3">The sequence shown here is derived from an EMBL/GenBank/DDBJ whole genome shotgun (WGS) entry which is preliminary data.</text>
</comment>
<accession>A0A936Z434</accession>